<feature type="region of interest" description="Disordered" evidence="3">
    <location>
        <begin position="105"/>
        <end position="128"/>
    </location>
</feature>
<dbReference type="SUPFAM" id="SSF55550">
    <property type="entry name" value="SH2 domain"/>
    <property type="match status" value="1"/>
</dbReference>
<accession>A0A4C1Y172</accession>
<dbReference type="Proteomes" id="UP000299102">
    <property type="component" value="Unassembled WGS sequence"/>
</dbReference>
<dbReference type="OrthoDB" id="7328199at2759"/>
<dbReference type="PROSITE" id="PS50001">
    <property type="entry name" value="SH2"/>
    <property type="match status" value="1"/>
</dbReference>
<gene>
    <name evidence="5" type="primary">RASA1</name>
    <name evidence="5" type="ORF">EVAR_39584_1</name>
</gene>
<dbReference type="AlphaFoldDB" id="A0A4C1Y172"/>
<dbReference type="SMART" id="SM00252">
    <property type="entry name" value="SH2"/>
    <property type="match status" value="1"/>
</dbReference>
<dbReference type="STRING" id="151549.A0A4C1Y172"/>
<dbReference type="GO" id="GO:0005737">
    <property type="term" value="C:cytoplasm"/>
    <property type="evidence" value="ECO:0007669"/>
    <property type="project" value="TreeGrafter"/>
</dbReference>
<dbReference type="EMBL" id="BGZK01001059">
    <property type="protein sequence ID" value="GBP70001.1"/>
    <property type="molecule type" value="Genomic_DNA"/>
</dbReference>
<reference evidence="5 6" key="1">
    <citation type="journal article" date="2019" name="Commun. Biol.">
        <title>The bagworm genome reveals a unique fibroin gene that provides high tensile strength.</title>
        <authorList>
            <person name="Kono N."/>
            <person name="Nakamura H."/>
            <person name="Ohtoshi R."/>
            <person name="Tomita M."/>
            <person name="Numata K."/>
            <person name="Arakawa K."/>
        </authorList>
    </citation>
    <scope>NUCLEOTIDE SEQUENCE [LARGE SCALE GENOMIC DNA]</scope>
</reference>
<dbReference type="GO" id="GO:0016477">
    <property type="term" value="P:cell migration"/>
    <property type="evidence" value="ECO:0007669"/>
    <property type="project" value="TreeGrafter"/>
</dbReference>
<organism evidence="5 6">
    <name type="scientific">Eumeta variegata</name>
    <name type="common">Bagworm moth</name>
    <name type="synonym">Eumeta japonica</name>
    <dbReference type="NCBI Taxonomy" id="151549"/>
    <lineage>
        <taxon>Eukaryota</taxon>
        <taxon>Metazoa</taxon>
        <taxon>Ecdysozoa</taxon>
        <taxon>Arthropoda</taxon>
        <taxon>Hexapoda</taxon>
        <taxon>Insecta</taxon>
        <taxon>Pterygota</taxon>
        <taxon>Neoptera</taxon>
        <taxon>Endopterygota</taxon>
        <taxon>Lepidoptera</taxon>
        <taxon>Glossata</taxon>
        <taxon>Ditrysia</taxon>
        <taxon>Tineoidea</taxon>
        <taxon>Psychidae</taxon>
        <taxon>Oiketicinae</taxon>
        <taxon>Eumeta</taxon>
    </lineage>
</organism>
<keyword evidence="6" id="KW-1185">Reference proteome</keyword>
<feature type="domain" description="SH2" evidence="4">
    <location>
        <begin position="161"/>
        <end position="251"/>
    </location>
</feature>
<evidence type="ECO:0000313" key="6">
    <source>
        <dbReference type="Proteomes" id="UP000299102"/>
    </source>
</evidence>
<dbReference type="Pfam" id="PF00017">
    <property type="entry name" value="SH2"/>
    <property type="match status" value="1"/>
</dbReference>
<protein>
    <submittedName>
        <fullName evidence="5">Ras GTPase-activating protein 1</fullName>
    </submittedName>
</protein>
<comment type="caution">
    <text evidence="5">The sequence shown here is derived from an EMBL/GenBank/DDBJ whole genome shotgun (WGS) entry which is preliminary data.</text>
</comment>
<evidence type="ECO:0000256" key="1">
    <source>
        <dbReference type="ARBA" id="ARBA00022999"/>
    </source>
</evidence>
<dbReference type="InterPro" id="IPR051184">
    <property type="entry name" value="Tyrosine-phos_adapter"/>
</dbReference>
<dbReference type="GO" id="GO:0007167">
    <property type="term" value="P:enzyme-linked receptor protein signaling pathway"/>
    <property type="evidence" value="ECO:0007669"/>
    <property type="project" value="TreeGrafter"/>
</dbReference>
<dbReference type="InterPro" id="IPR000980">
    <property type="entry name" value="SH2"/>
</dbReference>
<dbReference type="GO" id="GO:0035591">
    <property type="term" value="F:signaling adaptor activity"/>
    <property type="evidence" value="ECO:0007669"/>
    <property type="project" value="TreeGrafter"/>
</dbReference>
<keyword evidence="1 2" id="KW-0727">SH2 domain</keyword>
<name>A0A4C1Y172_EUMVA</name>
<dbReference type="GO" id="GO:0030971">
    <property type="term" value="F:receptor tyrosine kinase binding"/>
    <property type="evidence" value="ECO:0007669"/>
    <property type="project" value="TreeGrafter"/>
</dbReference>
<dbReference type="Gene3D" id="3.30.505.10">
    <property type="entry name" value="SH2 domain"/>
    <property type="match status" value="1"/>
</dbReference>
<dbReference type="PRINTS" id="PR00401">
    <property type="entry name" value="SH2DOMAIN"/>
</dbReference>
<evidence type="ECO:0000256" key="2">
    <source>
        <dbReference type="PROSITE-ProRule" id="PRU00191"/>
    </source>
</evidence>
<evidence type="ECO:0000259" key="4">
    <source>
        <dbReference type="PROSITE" id="PS50001"/>
    </source>
</evidence>
<proteinExistence type="predicted"/>
<dbReference type="InterPro" id="IPR036860">
    <property type="entry name" value="SH2_dom_sf"/>
</dbReference>
<evidence type="ECO:0000256" key="3">
    <source>
        <dbReference type="SAM" id="MobiDB-lite"/>
    </source>
</evidence>
<sequence length="295" mass="32574">MKQRLLQLNLFLSEWKGRVPFTFMSVSLALRRANHASGRDACLSLALITLSLFYSDVSADGSETARPALSLARSAQAERDNESCFIVEYLVSRVTMADMIRSMGAPIGPPVKDKLGSPSTESEDGGGDLAELAGELELDEADGPSTNGERQAVLAPPETEWYHGRLDRYTSEERLWAAGRLGSYLVRESDRKPGSYVLSYLGRTGINHFRITAVCGDYYIGGRQFDSLTELVGFYSHCSDLLKRERLLEPVAPPEPVNDKKRMADACLQHVLTCSMQPTADPRICLSTTNLYPND</sequence>
<evidence type="ECO:0000313" key="5">
    <source>
        <dbReference type="EMBL" id="GBP70001.1"/>
    </source>
</evidence>
<dbReference type="PANTHER" id="PTHR19969:SF19">
    <property type="entry name" value="SH2 DOMAIN-CONTAINING PROTEIN"/>
    <property type="match status" value="1"/>
</dbReference>
<dbReference type="PANTHER" id="PTHR19969">
    <property type="entry name" value="SH2-SH3 ADAPTOR PROTEIN-RELATED"/>
    <property type="match status" value="1"/>
</dbReference>